<keyword evidence="2" id="KW-1185">Reference proteome</keyword>
<reference evidence="1 2" key="1">
    <citation type="submission" date="2015-07" db="EMBL/GenBank/DDBJ databases">
        <title>Complete genome of Cronobacter phage PBES 02.</title>
        <authorList>
            <person name="Myung H."/>
        </authorList>
    </citation>
    <scope>NUCLEOTIDE SEQUENCE [LARGE SCALE GENOMIC DNA]</scope>
</reference>
<dbReference type="RefSeq" id="YP_009189031.1">
    <property type="nucleotide sequence ID" value="NC_028672.1"/>
</dbReference>
<organism evidence="1 2">
    <name type="scientific">Cronobacter phage PBES 02</name>
    <dbReference type="NCBI Taxonomy" id="1684115"/>
    <lineage>
        <taxon>Viruses</taxon>
        <taxon>Duplodnaviria</taxon>
        <taxon>Heunggongvirae</taxon>
        <taxon>Uroviricota</taxon>
        <taxon>Caudoviricetes</taxon>
        <taxon>Vequintavirinae</taxon>
        <taxon>Certrevirus</taxon>
        <taxon>Certrevirus PBES02</taxon>
    </lineage>
</organism>
<dbReference type="KEGG" id="vg:26523400"/>
<evidence type="ECO:0000313" key="2">
    <source>
        <dbReference type="Proteomes" id="UP000202736"/>
    </source>
</evidence>
<dbReference type="Proteomes" id="UP000202736">
    <property type="component" value="Segment"/>
</dbReference>
<sequence length="362" mass="37755">MAILNFSGFKDASDYAQSASLPAGLNTYLNGKFPCFKGTAAMAKDGGIGYGFDSTNKHTFRFNNNLNEFGCFGFGITEFVGSSAPIGATFTFGYLATTSVTRALSGAWLSNSALSGVGGVSEGQARTGARYIEVQLKKTDTDNVLITCLVNGVSAGTSNISVSAIMDTAKVMWVGYSGGVTQDRFGATNATLSIADFYVSYNTEGQDEFLGRPTITRVAATVVDRGSWTNSGGNYPDSQIAEYTTKNAKVALAMDTVPTINATFANSRLADNPIVFKGEDFTPAAGTSIRAIQVTAMSKSVDATVRTPQAVVLKNADTGDKIAGAGTNALNVSTFTPASAMLDSPLSPGKLIVEVSASDYKP</sequence>
<dbReference type="EMBL" id="KT353109">
    <property type="protein sequence ID" value="AKY04070.1"/>
    <property type="molecule type" value="Genomic_DNA"/>
</dbReference>
<evidence type="ECO:0000313" key="1">
    <source>
        <dbReference type="EMBL" id="AKY04070.1"/>
    </source>
</evidence>
<protein>
    <submittedName>
        <fullName evidence="1">Uncharacterized protein</fullName>
    </submittedName>
</protein>
<dbReference type="GeneID" id="26523400"/>
<proteinExistence type="predicted"/>
<accession>A0A0K1YAE2</accession>
<gene>
    <name evidence="1" type="ORF">ADU18_0170</name>
</gene>
<name>A0A0K1YAE2_9CAUD</name>